<proteinExistence type="predicted"/>
<keyword evidence="2" id="KW-1185">Reference proteome</keyword>
<evidence type="ECO:0000313" key="2">
    <source>
        <dbReference type="Proteomes" id="UP000184287"/>
    </source>
</evidence>
<dbReference type="OrthoDB" id="1495147at2"/>
<sequence>MYNYLGISHLDQKFSTPIIMGKLSLKNSITGICMLLLVQCKTVKDQNWVFSTEFPPIVIMNARETEIKQTPIYLKRNNVTIDTGRLDLYSTSGNKIDVQIHLNKKDSLYNNDKIVFNLKGQEYTISDFQKNKVKSSGVPYIISYKINEIPFVEREGYIDTK</sequence>
<dbReference type="EMBL" id="FQUQ01000002">
    <property type="protein sequence ID" value="SHF13276.1"/>
    <property type="molecule type" value="Genomic_DNA"/>
</dbReference>
<evidence type="ECO:0000313" key="1">
    <source>
        <dbReference type="EMBL" id="SHF13276.1"/>
    </source>
</evidence>
<reference evidence="2" key="1">
    <citation type="submission" date="2016-11" db="EMBL/GenBank/DDBJ databases">
        <authorList>
            <person name="Varghese N."/>
            <person name="Submissions S."/>
        </authorList>
    </citation>
    <scope>NUCLEOTIDE SEQUENCE [LARGE SCALE GENOMIC DNA]</scope>
    <source>
        <strain evidence="2">DSM 16990</strain>
    </source>
</reference>
<protein>
    <submittedName>
        <fullName evidence="1">Uncharacterized protein</fullName>
    </submittedName>
</protein>
<dbReference type="AlphaFoldDB" id="A0A1M4Z6P0"/>
<organism evidence="1 2">
    <name type="scientific">Pedobacter caeni</name>
    <dbReference type="NCBI Taxonomy" id="288992"/>
    <lineage>
        <taxon>Bacteria</taxon>
        <taxon>Pseudomonadati</taxon>
        <taxon>Bacteroidota</taxon>
        <taxon>Sphingobacteriia</taxon>
        <taxon>Sphingobacteriales</taxon>
        <taxon>Sphingobacteriaceae</taxon>
        <taxon>Pedobacter</taxon>
    </lineage>
</organism>
<dbReference type="RefSeq" id="WP_143166747.1">
    <property type="nucleotide sequence ID" value="NZ_FQUQ01000002.1"/>
</dbReference>
<name>A0A1M4Z6P0_9SPHI</name>
<gene>
    <name evidence="1" type="ORF">SAMN04488522_102195</name>
</gene>
<dbReference type="Proteomes" id="UP000184287">
    <property type="component" value="Unassembled WGS sequence"/>
</dbReference>
<accession>A0A1M4Z6P0</accession>